<feature type="domain" description="Saposin B-type" evidence="13">
    <location>
        <begin position="42"/>
        <end position="121"/>
    </location>
</feature>
<keyword evidence="6" id="KW-0865">Zymogen</keyword>
<dbReference type="EMBL" id="CACRZD030000001">
    <property type="protein sequence ID" value="CAA6654648.1"/>
    <property type="molecule type" value="Genomic_DNA"/>
</dbReference>
<dbReference type="InterPro" id="IPR008138">
    <property type="entry name" value="SapB_2"/>
</dbReference>
<feature type="chain" id="PRO_5029765900" description="Pulmonary surfactant-associated protein B" evidence="12">
    <location>
        <begin position="21"/>
        <end position="214"/>
    </location>
</feature>
<feature type="domain" description="Saposin B-type" evidence="13">
    <location>
        <begin position="128"/>
        <end position="208"/>
    </location>
</feature>
<dbReference type="PROSITE" id="PS50015">
    <property type="entry name" value="SAP_B"/>
    <property type="match status" value="2"/>
</dbReference>
<dbReference type="PANTHER" id="PTHR11480:SF3">
    <property type="entry name" value="BCDNA.GH08312"/>
    <property type="match status" value="1"/>
</dbReference>
<accession>A0A7I8IAQ2</accession>
<gene>
    <name evidence="14" type="ORF">SI7747_01001238</name>
</gene>
<dbReference type="InterPro" id="IPR007856">
    <property type="entry name" value="SapB_1"/>
</dbReference>
<evidence type="ECO:0000256" key="1">
    <source>
        <dbReference type="ARBA" id="ARBA00004239"/>
    </source>
</evidence>
<evidence type="ECO:0000256" key="2">
    <source>
        <dbReference type="ARBA" id="ARBA00022525"/>
    </source>
</evidence>
<evidence type="ECO:0000256" key="5">
    <source>
        <dbReference type="ARBA" id="ARBA00022750"/>
    </source>
</evidence>
<dbReference type="EMBL" id="LR743588">
    <property type="protein sequence ID" value="CAA2614871.1"/>
    <property type="molecule type" value="Genomic_DNA"/>
</dbReference>
<organism evidence="14">
    <name type="scientific">Spirodela intermedia</name>
    <name type="common">Intermediate duckweed</name>
    <dbReference type="NCBI Taxonomy" id="51605"/>
    <lineage>
        <taxon>Eukaryota</taxon>
        <taxon>Viridiplantae</taxon>
        <taxon>Streptophyta</taxon>
        <taxon>Embryophyta</taxon>
        <taxon>Tracheophyta</taxon>
        <taxon>Spermatophyta</taxon>
        <taxon>Magnoliopsida</taxon>
        <taxon>Liliopsida</taxon>
        <taxon>Araceae</taxon>
        <taxon>Lemnoideae</taxon>
        <taxon>Spirodela</taxon>
    </lineage>
</organism>
<evidence type="ECO:0000256" key="12">
    <source>
        <dbReference type="SAM" id="SignalP"/>
    </source>
</evidence>
<evidence type="ECO:0000259" key="13">
    <source>
        <dbReference type="PROSITE" id="PS50015"/>
    </source>
</evidence>
<dbReference type="FunFam" id="1.10.225.10:FF:000008">
    <property type="entry name" value="Pulmonary surfactant-associated protein B"/>
    <property type="match status" value="1"/>
</dbReference>
<dbReference type="AlphaFoldDB" id="A0A7I8IAQ2"/>
<keyword evidence="2" id="KW-0964">Secreted</keyword>
<dbReference type="SUPFAM" id="SSF47862">
    <property type="entry name" value="Saposin"/>
    <property type="match status" value="2"/>
</dbReference>
<evidence type="ECO:0000256" key="8">
    <source>
        <dbReference type="ARBA" id="ARBA00023180"/>
    </source>
</evidence>
<dbReference type="Pfam" id="PF05184">
    <property type="entry name" value="SapB_1"/>
    <property type="match status" value="2"/>
</dbReference>
<dbReference type="InterPro" id="IPR011001">
    <property type="entry name" value="Saposin-like"/>
</dbReference>
<dbReference type="GO" id="GO:0004190">
    <property type="term" value="F:aspartic-type endopeptidase activity"/>
    <property type="evidence" value="ECO:0007669"/>
    <property type="project" value="UniProtKB-KW"/>
</dbReference>
<comment type="function">
    <text evidence="9">Pulmonary surfactant-associated proteins promote alveolar stability by lowering the surface tension at the air-liquid interface in the peripheral air spaces. SP-B increases the collapse pressure of palmitic acid to nearly 70 millinewtons per meter.</text>
</comment>
<evidence type="ECO:0000256" key="3">
    <source>
        <dbReference type="ARBA" id="ARBA00022729"/>
    </source>
</evidence>
<evidence type="ECO:0000313" key="15">
    <source>
        <dbReference type="Proteomes" id="UP001189122"/>
    </source>
</evidence>
<dbReference type="Proteomes" id="UP001189122">
    <property type="component" value="Unassembled WGS sequence"/>
</dbReference>
<dbReference type="InterPro" id="IPR051428">
    <property type="entry name" value="Sphingo_Act-Surfact_Prot"/>
</dbReference>
<dbReference type="GO" id="GO:0005764">
    <property type="term" value="C:lysosome"/>
    <property type="evidence" value="ECO:0007669"/>
    <property type="project" value="InterPro"/>
</dbReference>
<evidence type="ECO:0000256" key="10">
    <source>
        <dbReference type="ARBA" id="ARBA00041094"/>
    </source>
</evidence>
<evidence type="ECO:0000256" key="7">
    <source>
        <dbReference type="ARBA" id="ARBA00023157"/>
    </source>
</evidence>
<dbReference type="PANTHER" id="PTHR11480">
    <property type="entry name" value="SAPOSIN-RELATED"/>
    <property type="match status" value="1"/>
</dbReference>
<dbReference type="GO" id="GO:0006665">
    <property type="term" value="P:sphingolipid metabolic process"/>
    <property type="evidence" value="ECO:0007669"/>
    <property type="project" value="InterPro"/>
</dbReference>
<feature type="signal peptide" evidence="12">
    <location>
        <begin position="1"/>
        <end position="20"/>
    </location>
</feature>
<keyword evidence="3 12" id="KW-0732">Signal</keyword>
<keyword evidence="4" id="KW-0677">Repeat</keyword>
<keyword evidence="5" id="KW-0378">Hydrolase</keyword>
<dbReference type="GO" id="GO:0016020">
    <property type="term" value="C:membrane"/>
    <property type="evidence" value="ECO:0007669"/>
    <property type="project" value="GOC"/>
</dbReference>
<keyword evidence="8" id="KW-0325">Glycoprotein</keyword>
<reference evidence="14 15" key="1">
    <citation type="submission" date="2019-12" db="EMBL/GenBank/DDBJ databases">
        <authorList>
            <person name="Scholz U."/>
            <person name="Mascher M."/>
            <person name="Fiebig A."/>
        </authorList>
    </citation>
    <scope>NUCLEOTIDE SEQUENCE</scope>
</reference>
<protein>
    <recommendedName>
        <fullName evidence="10">Pulmonary surfactant-associated protein B</fullName>
    </recommendedName>
    <alternativeName>
        <fullName evidence="11">Pulmonary surfactant-associated proteolipid SPL(Phe)</fullName>
    </alternativeName>
</protein>
<dbReference type="Gene3D" id="1.10.225.10">
    <property type="entry name" value="Saposin-like"/>
    <property type="match status" value="2"/>
</dbReference>
<keyword evidence="15" id="KW-1185">Reference proteome</keyword>
<evidence type="ECO:0000256" key="9">
    <source>
        <dbReference type="ARBA" id="ARBA00037221"/>
    </source>
</evidence>
<keyword evidence="7" id="KW-1015">Disulfide bond</keyword>
<comment type="subcellular location">
    <subcellularLocation>
        <location evidence="1">Secreted</location>
        <location evidence="1">Extracellular space</location>
    </subcellularLocation>
</comment>
<dbReference type="PRINTS" id="PR01797">
    <property type="entry name" value="SAPOSIN"/>
</dbReference>
<keyword evidence="5" id="KW-0645">Protease</keyword>
<dbReference type="InterPro" id="IPR008139">
    <property type="entry name" value="SaposinB_dom"/>
</dbReference>
<dbReference type="InterPro" id="IPR008373">
    <property type="entry name" value="Saposin"/>
</dbReference>
<evidence type="ECO:0000256" key="4">
    <source>
        <dbReference type="ARBA" id="ARBA00022737"/>
    </source>
</evidence>
<dbReference type="GO" id="GO:0005576">
    <property type="term" value="C:extracellular region"/>
    <property type="evidence" value="ECO:0007669"/>
    <property type="project" value="UniProtKB-SubCell"/>
</dbReference>
<dbReference type="Pfam" id="PF03489">
    <property type="entry name" value="SapB_2"/>
    <property type="match status" value="2"/>
</dbReference>
<proteinExistence type="predicted"/>
<evidence type="ECO:0000256" key="11">
    <source>
        <dbReference type="ARBA" id="ARBA00041785"/>
    </source>
</evidence>
<name>A0A7I8IAQ2_SPIIN</name>
<evidence type="ECO:0000313" key="14">
    <source>
        <dbReference type="EMBL" id="CAA2614871.1"/>
    </source>
</evidence>
<dbReference type="SMART" id="SM00741">
    <property type="entry name" value="SapB"/>
    <property type="match status" value="2"/>
</dbReference>
<keyword evidence="5" id="KW-0064">Aspartyl protease</keyword>
<sequence>MKLRAEVLPLLLLLIVCCDGRSLGTSDFPETAAENRGAYEMNRRMCMVCEQFMGQVVEYLKENKTQAEVLEIFHKTCLRLPSFRQQCILLVDYYAPLFFLEIGLVQPEQFCTKVNLCGAKLPVHLPKAEDACSVCEHAIVDVLTKLKDPETQLEIIEVLIKACNKVEQYKQQCKKLVFEYGPLILVNAEKFLETTDVCVTIRACKPSPTETAVE</sequence>
<evidence type="ECO:0000256" key="6">
    <source>
        <dbReference type="ARBA" id="ARBA00023145"/>
    </source>
</evidence>